<evidence type="ECO:0000259" key="1">
    <source>
        <dbReference type="Pfam" id="PF08349"/>
    </source>
</evidence>
<reference evidence="2 3" key="1">
    <citation type="submission" date="2019-05" db="EMBL/GenBank/DDBJ databases">
        <title>The metagenome of a microbial culture collection derived from dairy environment covers the genomic content of the human microbiome.</title>
        <authorList>
            <person name="Roder T."/>
            <person name="Wuthrich D."/>
            <person name="Sattari Z."/>
            <person name="Von Ah U."/>
            <person name="Bar C."/>
            <person name="Ronchi F."/>
            <person name="Macpherson A.J."/>
            <person name="Ganal-Vonarburg S.C."/>
            <person name="Bruggmann R."/>
            <person name="Vergeres G."/>
        </authorList>
    </citation>
    <scope>NUCLEOTIDE SEQUENCE [LARGE SCALE GENOMIC DNA]</scope>
    <source>
        <strain evidence="2 3">FAM 24227</strain>
    </source>
</reference>
<dbReference type="InterPro" id="IPR013560">
    <property type="entry name" value="DUF1722"/>
</dbReference>
<protein>
    <submittedName>
        <fullName evidence="2">DUF1722 domain-containing protein</fullName>
    </submittedName>
</protein>
<dbReference type="Pfam" id="PF08349">
    <property type="entry name" value="DUF1722"/>
    <property type="match status" value="1"/>
</dbReference>
<feature type="domain" description="DUF1722" evidence="1">
    <location>
        <begin position="20"/>
        <end position="92"/>
    </location>
</feature>
<name>A0A5R9DSK8_9LACT</name>
<proteinExistence type="predicted"/>
<organism evidence="2 3">
    <name type="scientific">Ruoffia tabacinasalis</name>
    <dbReference type="NCBI Taxonomy" id="87458"/>
    <lineage>
        <taxon>Bacteria</taxon>
        <taxon>Bacillati</taxon>
        <taxon>Bacillota</taxon>
        <taxon>Bacilli</taxon>
        <taxon>Lactobacillales</taxon>
        <taxon>Aerococcaceae</taxon>
        <taxon>Ruoffia</taxon>
    </lineage>
</organism>
<evidence type="ECO:0000313" key="2">
    <source>
        <dbReference type="EMBL" id="TLQ39719.1"/>
    </source>
</evidence>
<comment type="caution">
    <text evidence="2">The sequence shown here is derived from an EMBL/GenBank/DDBJ whole genome shotgun (WGS) entry which is preliminary data.</text>
</comment>
<dbReference type="EMBL" id="VBSP01000051">
    <property type="protein sequence ID" value="TLQ39719.1"/>
    <property type="molecule type" value="Genomic_DNA"/>
</dbReference>
<dbReference type="Proteomes" id="UP000306420">
    <property type="component" value="Unassembled WGS sequence"/>
</dbReference>
<sequence length="100" mass="11866">MQIYLDQDANAAEKLWVKRKYAVLTKSASICQKIRNVLKNKQYIDFVLFFELLEQAERAPEDKRAEVNAAQHIWGCFGNKLPIKRKRIFKRLSRNIKLEK</sequence>
<evidence type="ECO:0000313" key="3">
    <source>
        <dbReference type="Proteomes" id="UP000306420"/>
    </source>
</evidence>
<accession>A0A5R9DSK8</accession>
<dbReference type="OrthoDB" id="9782576at2"/>
<gene>
    <name evidence="2" type="ORF">FEZ33_10475</name>
</gene>
<dbReference type="AlphaFoldDB" id="A0A5R9DSK8"/>